<accession>B8CN10</accession>
<dbReference type="HOGENOM" id="CLU_3391297_0_0_6"/>
<protein>
    <submittedName>
        <fullName evidence="1">Uncharacterized protein</fullName>
    </submittedName>
</protein>
<gene>
    <name evidence="1" type="ordered locus">swp_1742</name>
</gene>
<dbReference type="Proteomes" id="UP000000753">
    <property type="component" value="Chromosome"/>
</dbReference>
<dbReference type="KEGG" id="swp:swp_1742"/>
<dbReference type="EMBL" id="CP000472">
    <property type="protein sequence ID" value="ACJ28511.1"/>
    <property type="molecule type" value="Genomic_DNA"/>
</dbReference>
<sequence length="32" mass="3611">MLVVFEIAAIVKRSLQNISSSDRLNTAMQFID</sequence>
<dbReference type="AlphaFoldDB" id="B8CN10"/>
<organism evidence="1 2">
    <name type="scientific">Shewanella piezotolerans (strain WP3 / JCM 13877)</name>
    <dbReference type="NCBI Taxonomy" id="225849"/>
    <lineage>
        <taxon>Bacteria</taxon>
        <taxon>Pseudomonadati</taxon>
        <taxon>Pseudomonadota</taxon>
        <taxon>Gammaproteobacteria</taxon>
        <taxon>Alteromonadales</taxon>
        <taxon>Shewanellaceae</taxon>
        <taxon>Shewanella</taxon>
    </lineage>
</organism>
<reference evidence="1 2" key="1">
    <citation type="journal article" date="2008" name="PLoS ONE">
        <title>Environmental adaptation: genomic analysis of the piezotolerant and psychrotolerant deep-sea iron reducing bacterium Shewanella piezotolerans WP3.</title>
        <authorList>
            <person name="Wang F."/>
            <person name="Wang J."/>
            <person name="Jian H."/>
            <person name="Zhang B."/>
            <person name="Li S."/>
            <person name="Wang F."/>
            <person name="Zeng X."/>
            <person name="Gao L."/>
            <person name="Bartlett D.H."/>
            <person name="Yu J."/>
            <person name="Hu S."/>
            <person name="Xiao X."/>
        </authorList>
    </citation>
    <scope>NUCLEOTIDE SEQUENCE [LARGE SCALE GENOMIC DNA]</scope>
    <source>
        <strain evidence="2">WP3 / JCM 13877</strain>
    </source>
</reference>
<keyword evidence="2" id="KW-1185">Reference proteome</keyword>
<name>B8CN10_SHEPW</name>
<proteinExistence type="predicted"/>
<evidence type="ECO:0000313" key="1">
    <source>
        <dbReference type="EMBL" id="ACJ28511.1"/>
    </source>
</evidence>
<evidence type="ECO:0000313" key="2">
    <source>
        <dbReference type="Proteomes" id="UP000000753"/>
    </source>
</evidence>